<dbReference type="EMBL" id="HAEJ01005499">
    <property type="protein sequence ID" value="SBS45956.1"/>
    <property type="molecule type" value="Transcribed_RNA"/>
</dbReference>
<name>A0A1A8UEC3_NOTFU</name>
<dbReference type="AlphaFoldDB" id="A0A1A8UEC3"/>
<feature type="non-terminal residue" evidence="1">
    <location>
        <position position="43"/>
    </location>
</feature>
<accession>A0A1A8UEC3</accession>
<gene>
    <name evidence="1" type="primary">SI:DKEY-56D12.4</name>
</gene>
<reference evidence="1" key="2">
    <citation type="submission" date="2016-06" db="EMBL/GenBank/DDBJ databases">
        <title>The genome of a short-lived fish provides insights into sex chromosome evolution and the genetic control of aging.</title>
        <authorList>
            <person name="Reichwald K."/>
            <person name="Felder M."/>
            <person name="Petzold A."/>
            <person name="Koch P."/>
            <person name="Groth M."/>
            <person name="Platzer M."/>
        </authorList>
    </citation>
    <scope>NUCLEOTIDE SEQUENCE</scope>
    <source>
        <tissue evidence="1">Brain</tissue>
    </source>
</reference>
<evidence type="ECO:0000313" key="1">
    <source>
        <dbReference type="EMBL" id="SBS45956.1"/>
    </source>
</evidence>
<sequence length="43" mass="4839">RVIGRWKNSKILTTVAPLSQVDLLQDIVYAALTNICKCIVPRK</sequence>
<feature type="non-terminal residue" evidence="1">
    <location>
        <position position="1"/>
    </location>
</feature>
<proteinExistence type="predicted"/>
<organism evidence="1">
    <name type="scientific">Nothobranchius furzeri</name>
    <name type="common">Turquoise killifish</name>
    <dbReference type="NCBI Taxonomy" id="105023"/>
    <lineage>
        <taxon>Eukaryota</taxon>
        <taxon>Metazoa</taxon>
        <taxon>Chordata</taxon>
        <taxon>Craniata</taxon>
        <taxon>Vertebrata</taxon>
        <taxon>Euteleostomi</taxon>
        <taxon>Actinopterygii</taxon>
        <taxon>Neopterygii</taxon>
        <taxon>Teleostei</taxon>
        <taxon>Neoteleostei</taxon>
        <taxon>Acanthomorphata</taxon>
        <taxon>Ovalentaria</taxon>
        <taxon>Atherinomorphae</taxon>
        <taxon>Cyprinodontiformes</taxon>
        <taxon>Nothobranchiidae</taxon>
        <taxon>Nothobranchius</taxon>
    </lineage>
</organism>
<protein>
    <submittedName>
        <fullName evidence="1">Si:dkey-56d12.4</fullName>
    </submittedName>
</protein>
<reference evidence="1" key="1">
    <citation type="submission" date="2016-05" db="EMBL/GenBank/DDBJ databases">
        <authorList>
            <person name="Lavstsen T."/>
            <person name="Jespersen J.S."/>
        </authorList>
    </citation>
    <scope>NUCLEOTIDE SEQUENCE</scope>
    <source>
        <tissue evidence="1">Brain</tissue>
    </source>
</reference>